<feature type="transmembrane region" description="Helical" evidence="8">
    <location>
        <begin position="68"/>
        <end position="91"/>
    </location>
</feature>
<feature type="transmembrane region" description="Helical" evidence="8">
    <location>
        <begin position="290"/>
        <end position="314"/>
    </location>
</feature>
<name>A0A2A9DNI0_9CORY</name>
<comment type="caution">
    <text evidence="9">The sequence shown here is derived from an EMBL/GenBank/DDBJ whole genome shotgun (WGS) entry which is preliminary data.</text>
</comment>
<dbReference type="AlphaFoldDB" id="A0A2A9DNI0"/>
<dbReference type="CDD" id="cd06550">
    <property type="entry name" value="TM_ABC_iron-siderophores_like"/>
    <property type="match status" value="1"/>
</dbReference>
<dbReference type="Gene3D" id="1.10.3470.10">
    <property type="entry name" value="ABC transporter involved in vitamin B12 uptake, BtuC"/>
    <property type="match status" value="1"/>
</dbReference>
<dbReference type="GO" id="GO:0005886">
    <property type="term" value="C:plasma membrane"/>
    <property type="evidence" value="ECO:0007669"/>
    <property type="project" value="UniProtKB-SubCell"/>
</dbReference>
<keyword evidence="7 8" id="KW-0472">Membrane</keyword>
<protein>
    <submittedName>
        <fullName evidence="9">Iron complex transport system permease protein</fullName>
    </submittedName>
</protein>
<evidence type="ECO:0000256" key="7">
    <source>
        <dbReference type="ARBA" id="ARBA00023136"/>
    </source>
</evidence>
<feature type="transmembrane region" description="Helical" evidence="8">
    <location>
        <begin position="133"/>
        <end position="156"/>
    </location>
</feature>
<evidence type="ECO:0000256" key="8">
    <source>
        <dbReference type="SAM" id="Phobius"/>
    </source>
</evidence>
<dbReference type="Proteomes" id="UP000221653">
    <property type="component" value="Unassembled WGS sequence"/>
</dbReference>
<dbReference type="InterPro" id="IPR000522">
    <property type="entry name" value="ABC_transptr_permease_BtuC"/>
</dbReference>
<dbReference type="OrthoDB" id="4455417at2"/>
<dbReference type="PANTHER" id="PTHR30472:SF24">
    <property type="entry name" value="FERRIC ENTEROBACTIN TRANSPORT SYSTEM PERMEASE PROTEIN FEPG"/>
    <property type="match status" value="1"/>
</dbReference>
<dbReference type="RefSeq" id="WP_098389058.1">
    <property type="nucleotide sequence ID" value="NZ_LS483464.1"/>
</dbReference>
<evidence type="ECO:0000313" key="10">
    <source>
        <dbReference type="Proteomes" id="UP000221653"/>
    </source>
</evidence>
<dbReference type="EMBL" id="PDJF01000001">
    <property type="protein sequence ID" value="PFG28258.1"/>
    <property type="molecule type" value="Genomic_DNA"/>
</dbReference>
<keyword evidence="5 8" id="KW-0812">Transmembrane</keyword>
<dbReference type="GO" id="GO:0022857">
    <property type="term" value="F:transmembrane transporter activity"/>
    <property type="evidence" value="ECO:0007669"/>
    <property type="project" value="InterPro"/>
</dbReference>
<evidence type="ECO:0000256" key="6">
    <source>
        <dbReference type="ARBA" id="ARBA00022989"/>
    </source>
</evidence>
<dbReference type="Pfam" id="PF01032">
    <property type="entry name" value="FecCD"/>
    <property type="match status" value="1"/>
</dbReference>
<keyword evidence="3" id="KW-0813">Transport</keyword>
<keyword evidence="6 8" id="KW-1133">Transmembrane helix</keyword>
<evidence type="ECO:0000256" key="1">
    <source>
        <dbReference type="ARBA" id="ARBA00004651"/>
    </source>
</evidence>
<keyword evidence="4" id="KW-1003">Cell membrane</keyword>
<dbReference type="GO" id="GO:0033214">
    <property type="term" value="P:siderophore-iron import into cell"/>
    <property type="evidence" value="ECO:0007669"/>
    <property type="project" value="TreeGrafter"/>
</dbReference>
<dbReference type="PANTHER" id="PTHR30472">
    <property type="entry name" value="FERRIC ENTEROBACTIN TRANSPORT SYSTEM PERMEASE PROTEIN"/>
    <property type="match status" value="1"/>
</dbReference>
<feature type="transmembrane region" description="Helical" evidence="8">
    <location>
        <begin position="320"/>
        <end position="338"/>
    </location>
</feature>
<keyword evidence="10" id="KW-1185">Reference proteome</keyword>
<dbReference type="InterPro" id="IPR037294">
    <property type="entry name" value="ABC_BtuC-like"/>
</dbReference>
<proteinExistence type="inferred from homology"/>
<feature type="transmembrane region" description="Helical" evidence="8">
    <location>
        <begin position="203"/>
        <end position="224"/>
    </location>
</feature>
<reference evidence="9 10" key="1">
    <citation type="submission" date="2017-10" db="EMBL/GenBank/DDBJ databases">
        <title>Sequencing the genomes of 1000 actinobacteria strains.</title>
        <authorList>
            <person name="Klenk H.-P."/>
        </authorList>
    </citation>
    <scope>NUCLEOTIDE SEQUENCE [LARGE SCALE GENOMIC DNA]</scope>
    <source>
        <strain evidence="9 10">DSM 20688</strain>
    </source>
</reference>
<evidence type="ECO:0000256" key="5">
    <source>
        <dbReference type="ARBA" id="ARBA00022692"/>
    </source>
</evidence>
<evidence type="ECO:0000256" key="4">
    <source>
        <dbReference type="ARBA" id="ARBA00022475"/>
    </source>
</evidence>
<feature type="transmembrane region" description="Helical" evidence="8">
    <location>
        <begin position="15"/>
        <end position="36"/>
    </location>
</feature>
<comment type="subcellular location">
    <subcellularLocation>
        <location evidence="1">Cell membrane</location>
        <topology evidence="1">Multi-pass membrane protein</topology>
    </subcellularLocation>
</comment>
<dbReference type="STRING" id="1724.GCA_001044175_01367"/>
<sequence length="347" mass="35748">METITLLARQRRARVRAIVLATVLLTALAVSAYVILLGQGTVKMSPAHVFDVLTGGGTRQEISVIWDLRIPVALATVVVGAALGIAGSWTQTMARNPLASPDILGVTSGAAVLVVMGTVTWRPGFTEGMPTFWWRAVLALIGAGVVVFVLTLLGGVGTSNRIVLMGFALSMMLQAVVSYLILKADLLRAADAQTWLAGSTGFVRMDAIVPLLVGLAPFIAIGLWCGRDLPLLAHDDASAAMLGVNIRRQRTLLLVAATGVSAVVVSAVGPIGFVALLAPHVARLIARTPVPSPVVSAAAGAALLTTCAVIAAALPVNAPVGSVTALIGGVALAILVWARTHKKGHNL</sequence>
<dbReference type="SUPFAM" id="SSF81345">
    <property type="entry name" value="ABC transporter involved in vitamin B12 uptake, BtuC"/>
    <property type="match status" value="1"/>
</dbReference>
<feature type="transmembrane region" description="Helical" evidence="8">
    <location>
        <begin position="103"/>
        <end position="121"/>
    </location>
</feature>
<gene>
    <name evidence="9" type="ORF">ATK06_1361</name>
</gene>
<feature type="transmembrane region" description="Helical" evidence="8">
    <location>
        <begin position="162"/>
        <end position="182"/>
    </location>
</feature>
<accession>A0A2A9DNI0</accession>
<comment type="similarity">
    <text evidence="2">Belongs to the binding-protein-dependent transport system permease family. FecCD subfamily.</text>
</comment>
<organism evidence="9 10">
    <name type="scientific">Corynebacterium renale</name>
    <dbReference type="NCBI Taxonomy" id="1724"/>
    <lineage>
        <taxon>Bacteria</taxon>
        <taxon>Bacillati</taxon>
        <taxon>Actinomycetota</taxon>
        <taxon>Actinomycetes</taxon>
        <taxon>Mycobacteriales</taxon>
        <taxon>Corynebacteriaceae</taxon>
        <taxon>Corynebacterium</taxon>
    </lineage>
</organism>
<evidence type="ECO:0000256" key="2">
    <source>
        <dbReference type="ARBA" id="ARBA00007935"/>
    </source>
</evidence>
<feature type="transmembrane region" description="Helical" evidence="8">
    <location>
        <begin position="252"/>
        <end position="278"/>
    </location>
</feature>
<evidence type="ECO:0000256" key="3">
    <source>
        <dbReference type="ARBA" id="ARBA00022448"/>
    </source>
</evidence>
<evidence type="ECO:0000313" key="9">
    <source>
        <dbReference type="EMBL" id="PFG28258.1"/>
    </source>
</evidence>